<feature type="transmembrane region" description="Helical" evidence="7">
    <location>
        <begin position="124"/>
        <end position="148"/>
    </location>
</feature>
<feature type="transmembrane region" description="Helical" evidence="7">
    <location>
        <begin position="218"/>
        <end position="236"/>
    </location>
</feature>
<keyword evidence="4 7" id="KW-0812">Transmembrane</keyword>
<feature type="transmembrane region" description="Helical" evidence="7">
    <location>
        <begin position="9"/>
        <end position="29"/>
    </location>
</feature>
<organism evidence="9 10">
    <name type="scientific">Paenibacillus spiritus</name>
    <dbReference type="NCBI Taxonomy" id="2496557"/>
    <lineage>
        <taxon>Bacteria</taxon>
        <taxon>Bacillati</taxon>
        <taxon>Bacillota</taxon>
        <taxon>Bacilli</taxon>
        <taxon>Bacillales</taxon>
        <taxon>Paenibacillaceae</taxon>
        <taxon>Paenibacillus</taxon>
    </lineage>
</organism>
<dbReference type="AlphaFoldDB" id="A0A5J5GA15"/>
<comment type="caution">
    <text evidence="9">The sequence shown here is derived from an EMBL/GenBank/DDBJ whole genome shotgun (WGS) entry which is preliminary data.</text>
</comment>
<evidence type="ECO:0000256" key="3">
    <source>
        <dbReference type="ARBA" id="ARBA00022475"/>
    </source>
</evidence>
<comment type="subcellular location">
    <subcellularLocation>
        <location evidence="1">Cell membrane</location>
        <topology evidence="1">Multi-pass membrane protein</topology>
    </subcellularLocation>
</comment>
<dbReference type="OrthoDB" id="9804865at2"/>
<dbReference type="Pfam" id="PF00892">
    <property type="entry name" value="EamA"/>
    <property type="match status" value="2"/>
</dbReference>
<evidence type="ECO:0000313" key="9">
    <source>
        <dbReference type="EMBL" id="KAA9004956.1"/>
    </source>
</evidence>
<feature type="transmembrane region" description="Helical" evidence="7">
    <location>
        <begin position="154"/>
        <end position="172"/>
    </location>
</feature>
<evidence type="ECO:0000313" key="10">
    <source>
        <dbReference type="Proteomes" id="UP000367750"/>
    </source>
</evidence>
<name>A0A5J5GA15_9BACL</name>
<evidence type="ECO:0000256" key="7">
    <source>
        <dbReference type="SAM" id="Phobius"/>
    </source>
</evidence>
<keyword evidence="3" id="KW-1003">Cell membrane</keyword>
<dbReference type="GO" id="GO:0005886">
    <property type="term" value="C:plasma membrane"/>
    <property type="evidence" value="ECO:0007669"/>
    <property type="project" value="UniProtKB-SubCell"/>
</dbReference>
<sequence length="342" mass="35464">MNRSRWADLGLLLVAMMWGCTFLMVQAAVRVLPPLAFNSIRFLGAALLLALITALLYREQWRSVTPRMALHALLLGGTLFLGYAFQTVGLLYTTTSNTGFITGLSVVLVPFLSLLLARTKVSRYTWISAALAAAGLYLIAFAGSAFSLNKGDGLVLLGAVSFALQIVLTGFYAPRHPALPLAVLQMAVVGLLSLAASLLHDGPAAFGGAGEWARRPEVLITLLVSIGPTSAFAFWIQTACQRYTTPARVAIIYSTEPVFAAITGVLFGGETLGPAGILGCACILAGMLLAELGPGGGENAAGGIDAEDAARDIIAEDEALPPSAYQAAPAAGGPLSAGPTES</sequence>
<evidence type="ECO:0000256" key="6">
    <source>
        <dbReference type="ARBA" id="ARBA00023136"/>
    </source>
</evidence>
<keyword evidence="5 7" id="KW-1133">Transmembrane helix</keyword>
<dbReference type="InterPro" id="IPR051258">
    <property type="entry name" value="Diverse_Substrate_Transporter"/>
</dbReference>
<keyword evidence="6 7" id="KW-0472">Membrane</keyword>
<feature type="domain" description="EamA" evidence="8">
    <location>
        <begin position="6"/>
        <end position="140"/>
    </location>
</feature>
<dbReference type="InterPro" id="IPR037185">
    <property type="entry name" value="EmrE-like"/>
</dbReference>
<dbReference type="RefSeq" id="WP_150458108.1">
    <property type="nucleotide sequence ID" value="NZ_VYKK01000012.1"/>
</dbReference>
<proteinExistence type="inferred from homology"/>
<feature type="transmembrane region" description="Helical" evidence="7">
    <location>
        <begin position="69"/>
        <end position="92"/>
    </location>
</feature>
<keyword evidence="10" id="KW-1185">Reference proteome</keyword>
<evidence type="ECO:0000256" key="2">
    <source>
        <dbReference type="ARBA" id="ARBA00007362"/>
    </source>
</evidence>
<evidence type="ECO:0000259" key="8">
    <source>
        <dbReference type="Pfam" id="PF00892"/>
    </source>
</evidence>
<dbReference type="PANTHER" id="PTHR42920">
    <property type="entry name" value="OS03G0707200 PROTEIN-RELATED"/>
    <property type="match status" value="1"/>
</dbReference>
<accession>A0A5J5GA15</accession>
<evidence type="ECO:0000256" key="1">
    <source>
        <dbReference type="ARBA" id="ARBA00004651"/>
    </source>
</evidence>
<dbReference type="InterPro" id="IPR000620">
    <property type="entry name" value="EamA_dom"/>
</dbReference>
<feature type="transmembrane region" description="Helical" evidence="7">
    <location>
        <begin position="35"/>
        <end position="57"/>
    </location>
</feature>
<evidence type="ECO:0000256" key="4">
    <source>
        <dbReference type="ARBA" id="ARBA00022692"/>
    </source>
</evidence>
<evidence type="ECO:0000256" key="5">
    <source>
        <dbReference type="ARBA" id="ARBA00022989"/>
    </source>
</evidence>
<feature type="domain" description="EamA" evidence="8">
    <location>
        <begin position="150"/>
        <end position="289"/>
    </location>
</feature>
<dbReference type="Gene3D" id="1.10.3730.20">
    <property type="match status" value="1"/>
</dbReference>
<gene>
    <name evidence="9" type="ORF">F4V43_10060</name>
</gene>
<reference evidence="9 10" key="1">
    <citation type="submission" date="2019-09" db="EMBL/GenBank/DDBJ databases">
        <title>Bacillus ochoae sp. nov., Paenibacillus whitsoniae sp. nov., Paenibacillus spiritus sp. nov. Isolated from the Mars Exploration Rover during spacecraft assembly.</title>
        <authorList>
            <person name="Seuylemezian A."/>
            <person name="Vaishampayan P."/>
        </authorList>
    </citation>
    <scope>NUCLEOTIDE SEQUENCE [LARGE SCALE GENOMIC DNA]</scope>
    <source>
        <strain evidence="9 10">MER_111</strain>
    </source>
</reference>
<feature type="transmembrane region" description="Helical" evidence="7">
    <location>
        <begin position="98"/>
        <end position="117"/>
    </location>
</feature>
<dbReference type="Proteomes" id="UP000367750">
    <property type="component" value="Unassembled WGS sequence"/>
</dbReference>
<dbReference type="EMBL" id="VYKK01000012">
    <property type="protein sequence ID" value="KAA9004956.1"/>
    <property type="molecule type" value="Genomic_DNA"/>
</dbReference>
<comment type="similarity">
    <text evidence="2">Belongs to the EamA transporter family.</text>
</comment>
<feature type="transmembrane region" description="Helical" evidence="7">
    <location>
        <begin position="179"/>
        <end position="198"/>
    </location>
</feature>
<dbReference type="PANTHER" id="PTHR42920:SF5">
    <property type="entry name" value="EAMA DOMAIN-CONTAINING PROTEIN"/>
    <property type="match status" value="1"/>
</dbReference>
<dbReference type="SUPFAM" id="SSF103481">
    <property type="entry name" value="Multidrug resistance efflux transporter EmrE"/>
    <property type="match status" value="2"/>
</dbReference>
<protein>
    <submittedName>
        <fullName evidence="9">DMT family transporter</fullName>
    </submittedName>
</protein>